<feature type="signal peptide" evidence="1">
    <location>
        <begin position="1"/>
        <end position="21"/>
    </location>
</feature>
<gene>
    <name evidence="2" type="ORF">H8L47_03735</name>
</gene>
<dbReference type="Gene3D" id="3.40.1660.10">
    <property type="entry name" value="EreA-like (biosynthetic domain)"/>
    <property type="match status" value="2"/>
</dbReference>
<keyword evidence="3" id="KW-1185">Reference proteome</keyword>
<protein>
    <submittedName>
        <fullName evidence="2">Erythromycin esterase family protein</fullName>
    </submittedName>
</protein>
<proteinExistence type="predicted"/>
<reference evidence="2 3" key="1">
    <citation type="submission" date="2020-08" db="EMBL/GenBank/DDBJ databases">
        <title>Novel species isolated from subtropical streams in China.</title>
        <authorList>
            <person name="Lu H."/>
        </authorList>
    </citation>
    <scope>NUCLEOTIDE SEQUENCE [LARGE SCALE GENOMIC DNA]</scope>
    <source>
        <strain evidence="2 3">NL8W</strain>
    </source>
</reference>
<comment type="caution">
    <text evidence="2">The sequence shown here is derived from an EMBL/GenBank/DDBJ whole genome shotgun (WGS) entry which is preliminary data.</text>
</comment>
<evidence type="ECO:0000313" key="2">
    <source>
        <dbReference type="EMBL" id="MBC3906668.1"/>
    </source>
</evidence>
<evidence type="ECO:0000256" key="1">
    <source>
        <dbReference type="SAM" id="SignalP"/>
    </source>
</evidence>
<dbReference type="SUPFAM" id="SSF159501">
    <property type="entry name" value="EreA/ChaN-like"/>
    <property type="match status" value="1"/>
</dbReference>
<keyword evidence="1" id="KW-0732">Signal</keyword>
<sequence length="413" mass="47380">MMQITWISGLLFALALPAAIAQTRSPEWDTWLTKNTCAITDKNASDDYADLAAFGAAIKDSRIILLDEQSHGEENVFALKARLVRYLHEKHGYQVLVLESGLYDVEHIWRTTETANTIRSQAPGNVFYLYANSPAMQGLFEYLQTQKQGNAPLILSGMDSQHTGTYARQYLLNDLKNQLNKTGNTKLGNNIFWSKFAELSLALFNMDRTAPDTKTQEQYFQFMQQLKAAFPSSEQYFWQRIVASIEDQARRYWGNRHEHRSAVMGENLLSLLQHRYANQKIIVWGHFVHLNRSGLPRHGNLGHLVSDRFKDKAYVVHFTGNKGSYYNFFNDQNTPVLSFPAKTIENHLERQPGPYNFTDWRKLPPHLKQDVSMQAALSSYIPQGLFELPEAGAHWHERVDGTFYLNKITSTKP</sequence>
<dbReference type="Proteomes" id="UP000646911">
    <property type="component" value="Unassembled WGS sequence"/>
</dbReference>
<dbReference type="EMBL" id="JACOFX010000001">
    <property type="protein sequence ID" value="MBC3906668.1"/>
    <property type="molecule type" value="Genomic_DNA"/>
</dbReference>
<organism evidence="2 3">
    <name type="scientific">Undibacterium umbellatum</name>
    <dbReference type="NCBI Taxonomy" id="2762300"/>
    <lineage>
        <taxon>Bacteria</taxon>
        <taxon>Pseudomonadati</taxon>
        <taxon>Pseudomonadota</taxon>
        <taxon>Betaproteobacteria</taxon>
        <taxon>Burkholderiales</taxon>
        <taxon>Oxalobacteraceae</taxon>
        <taxon>Undibacterium</taxon>
    </lineage>
</organism>
<dbReference type="PANTHER" id="PTHR31299">
    <property type="entry name" value="ESTERASE, PUTATIVE (AFU_ORTHOLOGUE AFUA_1G05850)-RELATED"/>
    <property type="match status" value="1"/>
</dbReference>
<accession>A0ABR6Z4U6</accession>
<dbReference type="Pfam" id="PF05139">
    <property type="entry name" value="Erythro_esteras"/>
    <property type="match status" value="1"/>
</dbReference>
<feature type="chain" id="PRO_5047248614" evidence="1">
    <location>
        <begin position="22"/>
        <end position="413"/>
    </location>
</feature>
<dbReference type="CDD" id="cd14728">
    <property type="entry name" value="Ere-like"/>
    <property type="match status" value="1"/>
</dbReference>
<name>A0ABR6Z4U6_9BURK</name>
<dbReference type="InterPro" id="IPR007815">
    <property type="entry name" value="Emycin_Estase"/>
</dbReference>
<evidence type="ECO:0000313" key="3">
    <source>
        <dbReference type="Proteomes" id="UP000646911"/>
    </source>
</evidence>
<dbReference type="PANTHER" id="PTHR31299:SF0">
    <property type="entry name" value="ESTERASE, PUTATIVE (AFU_ORTHOLOGUE AFUA_1G05850)-RELATED"/>
    <property type="match status" value="1"/>
</dbReference>
<dbReference type="InterPro" id="IPR052036">
    <property type="entry name" value="Hydrolase/PRTase-associated"/>
</dbReference>
<dbReference type="RefSeq" id="WP_186951851.1">
    <property type="nucleotide sequence ID" value="NZ_JACOFX010000001.1"/>
</dbReference>